<feature type="transmembrane region" description="Helical" evidence="5">
    <location>
        <begin position="140"/>
        <end position="162"/>
    </location>
</feature>
<dbReference type="GO" id="GO:0140359">
    <property type="term" value="F:ABC-type transporter activity"/>
    <property type="evidence" value="ECO:0007669"/>
    <property type="project" value="InterPro"/>
</dbReference>
<feature type="transmembrane region" description="Helical" evidence="5">
    <location>
        <begin position="396"/>
        <end position="416"/>
    </location>
</feature>
<keyword evidence="3 5" id="KW-1133">Transmembrane helix</keyword>
<feature type="transmembrane region" description="Helical" evidence="5">
    <location>
        <begin position="364"/>
        <end position="390"/>
    </location>
</feature>
<dbReference type="RefSeq" id="WP_064438993.1">
    <property type="nucleotide sequence ID" value="NZ_BDDI01000002.1"/>
</dbReference>
<accession>A0A839RKF2</accession>
<feature type="transmembrane region" description="Helical" evidence="5">
    <location>
        <begin position="30"/>
        <end position="48"/>
    </location>
</feature>
<feature type="transmembrane region" description="Helical" evidence="5">
    <location>
        <begin position="275"/>
        <end position="294"/>
    </location>
</feature>
<feature type="transmembrane region" description="Helical" evidence="5">
    <location>
        <begin position="220"/>
        <end position="238"/>
    </location>
</feature>
<dbReference type="InterPro" id="IPR013525">
    <property type="entry name" value="ABC2_TM"/>
</dbReference>
<evidence type="ECO:0000256" key="1">
    <source>
        <dbReference type="ARBA" id="ARBA00004141"/>
    </source>
</evidence>
<gene>
    <name evidence="7" type="ORF">FHU29_001579</name>
</gene>
<evidence type="ECO:0000313" key="7">
    <source>
        <dbReference type="EMBL" id="MBB3037145.1"/>
    </source>
</evidence>
<keyword evidence="4 5" id="KW-0472">Membrane</keyword>
<dbReference type="GO" id="GO:0016020">
    <property type="term" value="C:membrane"/>
    <property type="evidence" value="ECO:0007669"/>
    <property type="project" value="UniProtKB-SubCell"/>
</dbReference>
<dbReference type="AlphaFoldDB" id="A0A839RKF2"/>
<feature type="transmembrane region" description="Helical" evidence="5">
    <location>
        <begin position="106"/>
        <end position="128"/>
    </location>
</feature>
<dbReference type="EMBL" id="JACHWS010000001">
    <property type="protein sequence ID" value="MBB3037145.1"/>
    <property type="molecule type" value="Genomic_DNA"/>
</dbReference>
<feature type="transmembrane region" description="Helical" evidence="5">
    <location>
        <begin position="423"/>
        <end position="442"/>
    </location>
</feature>
<comment type="subcellular location">
    <subcellularLocation>
        <location evidence="1">Membrane</location>
        <topology evidence="1">Multi-pass membrane protein</topology>
    </subcellularLocation>
</comment>
<evidence type="ECO:0000259" key="6">
    <source>
        <dbReference type="Pfam" id="PF12698"/>
    </source>
</evidence>
<feature type="transmembrane region" description="Helical" evidence="5">
    <location>
        <begin position="68"/>
        <end position="85"/>
    </location>
</feature>
<feature type="domain" description="ABC-2 type transporter transmembrane" evidence="6">
    <location>
        <begin position="80"/>
        <end position="237"/>
    </location>
</feature>
<dbReference type="Proteomes" id="UP000567922">
    <property type="component" value="Unassembled WGS sequence"/>
</dbReference>
<protein>
    <recommendedName>
        <fullName evidence="6">ABC-2 type transporter transmembrane domain-containing protein</fullName>
    </recommendedName>
</protein>
<dbReference type="Pfam" id="PF12698">
    <property type="entry name" value="ABC2_membrane_3"/>
    <property type="match status" value="1"/>
</dbReference>
<feature type="transmembrane region" description="Helical" evidence="5">
    <location>
        <begin position="477"/>
        <end position="498"/>
    </location>
</feature>
<proteinExistence type="predicted"/>
<name>A0A839RKF2_9ACTN</name>
<feature type="transmembrane region" description="Helical" evidence="5">
    <location>
        <begin position="321"/>
        <end position="344"/>
    </location>
</feature>
<organism evidence="7 8">
    <name type="scientific">Hoyosella altamirensis</name>
    <dbReference type="NCBI Taxonomy" id="616997"/>
    <lineage>
        <taxon>Bacteria</taxon>
        <taxon>Bacillati</taxon>
        <taxon>Actinomycetota</taxon>
        <taxon>Actinomycetes</taxon>
        <taxon>Mycobacteriales</taxon>
        <taxon>Hoyosellaceae</taxon>
        <taxon>Hoyosella</taxon>
    </lineage>
</organism>
<evidence type="ECO:0000313" key="8">
    <source>
        <dbReference type="Proteomes" id="UP000567922"/>
    </source>
</evidence>
<evidence type="ECO:0000256" key="5">
    <source>
        <dbReference type="SAM" id="Phobius"/>
    </source>
</evidence>
<keyword evidence="2 5" id="KW-0812">Transmembrane</keyword>
<comment type="caution">
    <text evidence="7">The sequence shown here is derived from an EMBL/GenBank/DDBJ whole genome shotgun (WGS) entry which is preliminary data.</text>
</comment>
<sequence>MTSATRTGSRRAHSMLFVRGFLVDYARNRVNLIVLVLVPVVFVMVASGPLADFSRLLGGEGPSVESVTSGWAAGFLAGIAMYFQTRAARTADRRLVLAGLSPLRLVAARLTTGILLALFVSAAAVLALTVRTGVAAPGRVLFGTLMFALIYVAIGAVVGALLRDPVNGTVLILFIWIIDVFFGPAFVSPEEITARWLPTHFVTLWMVDLPSRHGGQLDDLGWALAWTTGGILVSALVVTKTTRTMHPSGTERSPGSFQQLKTAVRMGLRAIGRNVVLWALLVAIPVVFIVFAWATTPKQFMTLTLIDGGQQTSQTFWLPEIHAGTMTPIAVASLSALIGLFVVLDTRIGDQRLSLAGFRRLTLLAARLTVIAVAVVLVAGVSLLVTATVFDAEQPLVYAAGNVVLAFTYGLVGVCLGPALGRVSGVLVAFLVPFLDVGISQSPMLRPEPGLWARALPSYGSNRVILDGGLTRHFDEFASAALALVWIVVLLLTAAWIFRRSPGR</sequence>
<evidence type="ECO:0000256" key="3">
    <source>
        <dbReference type="ARBA" id="ARBA00022989"/>
    </source>
</evidence>
<keyword evidence="8" id="KW-1185">Reference proteome</keyword>
<evidence type="ECO:0000256" key="4">
    <source>
        <dbReference type="ARBA" id="ARBA00023136"/>
    </source>
</evidence>
<dbReference type="OrthoDB" id="3767381at2"/>
<feature type="transmembrane region" description="Helical" evidence="5">
    <location>
        <begin position="169"/>
        <end position="187"/>
    </location>
</feature>
<reference evidence="7 8" key="1">
    <citation type="submission" date="2020-08" db="EMBL/GenBank/DDBJ databases">
        <title>Sequencing the genomes of 1000 actinobacteria strains.</title>
        <authorList>
            <person name="Klenk H.-P."/>
        </authorList>
    </citation>
    <scope>NUCLEOTIDE SEQUENCE [LARGE SCALE GENOMIC DNA]</scope>
    <source>
        <strain evidence="7 8">DSM 45258</strain>
    </source>
</reference>
<evidence type="ECO:0000256" key="2">
    <source>
        <dbReference type="ARBA" id="ARBA00022692"/>
    </source>
</evidence>